<organism evidence="5 6">
    <name type="scientific">Paramarasmius palmivorus</name>
    <dbReference type="NCBI Taxonomy" id="297713"/>
    <lineage>
        <taxon>Eukaryota</taxon>
        <taxon>Fungi</taxon>
        <taxon>Dikarya</taxon>
        <taxon>Basidiomycota</taxon>
        <taxon>Agaricomycotina</taxon>
        <taxon>Agaricomycetes</taxon>
        <taxon>Agaricomycetidae</taxon>
        <taxon>Agaricales</taxon>
        <taxon>Marasmiineae</taxon>
        <taxon>Marasmiaceae</taxon>
        <taxon>Paramarasmius</taxon>
    </lineage>
</organism>
<proteinExistence type="predicted"/>
<dbReference type="InterPro" id="IPR036028">
    <property type="entry name" value="SH3-like_dom_sf"/>
</dbReference>
<gene>
    <name evidence="5" type="ORF">VNI00_014264</name>
</gene>
<comment type="caution">
    <text evidence="5">The sequence shown here is derived from an EMBL/GenBank/DDBJ whole genome shotgun (WGS) entry which is preliminary data.</text>
</comment>
<dbReference type="Pfam" id="PF14604">
    <property type="entry name" value="SH3_9"/>
    <property type="match status" value="1"/>
</dbReference>
<dbReference type="SUPFAM" id="SSF50044">
    <property type="entry name" value="SH3-domain"/>
    <property type="match status" value="1"/>
</dbReference>
<protein>
    <recommendedName>
        <fullName evidence="4">SH3 domain-containing protein</fullName>
    </recommendedName>
</protein>
<dbReference type="CDD" id="cd11854">
    <property type="entry name" value="SH3_Fus1p"/>
    <property type="match status" value="1"/>
</dbReference>
<evidence type="ECO:0000259" key="4">
    <source>
        <dbReference type="PROSITE" id="PS50002"/>
    </source>
</evidence>
<evidence type="ECO:0000256" key="3">
    <source>
        <dbReference type="SAM" id="MobiDB-lite"/>
    </source>
</evidence>
<evidence type="ECO:0000313" key="6">
    <source>
        <dbReference type="Proteomes" id="UP001383192"/>
    </source>
</evidence>
<dbReference type="InterPro" id="IPR001452">
    <property type="entry name" value="SH3_domain"/>
</dbReference>
<feature type="region of interest" description="Disordered" evidence="3">
    <location>
        <begin position="146"/>
        <end position="185"/>
    </location>
</feature>
<dbReference type="InterPro" id="IPR035521">
    <property type="entry name" value="Fus1_SH3"/>
</dbReference>
<dbReference type="AlphaFoldDB" id="A0AAW0BW94"/>
<reference evidence="5 6" key="1">
    <citation type="submission" date="2024-01" db="EMBL/GenBank/DDBJ databases">
        <title>A draft genome for a cacao thread blight-causing isolate of Paramarasmius palmivorus.</title>
        <authorList>
            <person name="Baruah I.K."/>
            <person name="Bukari Y."/>
            <person name="Amoako-Attah I."/>
            <person name="Meinhardt L.W."/>
            <person name="Bailey B.A."/>
            <person name="Cohen S.P."/>
        </authorList>
    </citation>
    <scope>NUCLEOTIDE SEQUENCE [LARGE SCALE GENOMIC DNA]</scope>
    <source>
        <strain evidence="5 6">GH-12</strain>
    </source>
</reference>
<evidence type="ECO:0000313" key="5">
    <source>
        <dbReference type="EMBL" id="KAK7030247.1"/>
    </source>
</evidence>
<accession>A0AAW0BW94</accession>
<feature type="region of interest" description="Disordered" evidence="3">
    <location>
        <begin position="1"/>
        <end position="46"/>
    </location>
</feature>
<sequence length="283" mass="30877">MRPPVPVAPSQSTVRRRVLDEVPLNLPAHASHPAPSQLEEPTNGGQRRAVLPTSVVTEDHVVDILSPTEQESLEEATPRNRPAFAPSTTGIIEVYSEPTDSEQESFYSSFSVAPSNINTSVSPYAMNQAMQSSGYESNVSDRWSALSIQPGSPQSPYQLDFSSSHPPDPATSLSPQDTLSFSSYSSREHSPAASQYSDVPVLEPSLPSSFKSLIVGGTTVRCTFIPTLDDELWIAVGEIIKVLREYDDGWALCENAGRQRGVVPVECLERGPVKVEHRMRNQT</sequence>
<keyword evidence="6" id="KW-1185">Reference proteome</keyword>
<dbReference type="SMART" id="SM00326">
    <property type="entry name" value="SH3"/>
    <property type="match status" value="1"/>
</dbReference>
<evidence type="ECO:0000256" key="2">
    <source>
        <dbReference type="PROSITE-ProRule" id="PRU00192"/>
    </source>
</evidence>
<dbReference type="Gene3D" id="2.30.30.40">
    <property type="entry name" value="SH3 Domains"/>
    <property type="match status" value="1"/>
</dbReference>
<dbReference type="Proteomes" id="UP001383192">
    <property type="component" value="Unassembled WGS sequence"/>
</dbReference>
<dbReference type="EMBL" id="JAYKXP010000079">
    <property type="protein sequence ID" value="KAK7030247.1"/>
    <property type="molecule type" value="Genomic_DNA"/>
</dbReference>
<evidence type="ECO:0000256" key="1">
    <source>
        <dbReference type="ARBA" id="ARBA00022443"/>
    </source>
</evidence>
<dbReference type="PROSITE" id="PS50002">
    <property type="entry name" value="SH3"/>
    <property type="match status" value="1"/>
</dbReference>
<name>A0AAW0BW94_9AGAR</name>
<keyword evidence="1 2" id="KW-0728">SH3 domain</keyword>
<feature type="domain" description="SH3" evidence="4">
    <location>
        <begin position="211"/>
        <end position="273"/>
    </location>
</feature>